<dbReference type="EMBL" id="FCQH01000005">
    <property type="protein sequence ID" value="CVK92248.1"/>
    <property type="molecule type" value="Genomic_DNA"/>
</dbReference>
<evidence type="ECO:0000313" key="2">
    <source>
        <dbReference type="Proteomes" id="UP000184255"/>
    </source>
</evidence>
<dbReference type="Gene3D" id="3.40.50.300">
    <property type="entry name" value="P-loop containing nucleotide triphosphate hydrolases"/>
    <property type="match status" value="1"/>
</dbReference>
<name>A0A1L7T0G9_FUSMA</name>
<accession>A0A1L7T0G9</accession>
<dbReference type="GeneID" id="65086440"/>
<keyword evidence="2" id="KW-1185">Reference proteome</keyword>
<dbReference type="InterPro" id="IPR027417">
    <property type="entry name" value="P-loop_NTPase"/>
</dbReference>
<evidence type="ECO:0000313" key="1">
    <source>
        <dbReference type="EMBL" id="CVK92248.1"/>
    </source>
</evidence>
<dbReference type="AlphaFoldDB" id="A0A1L7T0G9"/>
<dbReference type="VEuPathDB" id="FungiDB:FMAN_07179"/>
<protein>
    <submittedName>
        <fullName evidence="1">Uncharacterized protein</fullName>
    </submittedName>
</protein>
<dbReference type="Proteomes" id="UP000184255">
    <property type="component" value="Unassembled WGS sequence"/>
</dbReference>
<dbReference type="SUPFAM" id="SSF52540">
    <property type="entry name" value="P-loop containing nucleoside triphosphate hydrolases"/>
    <property type="match status" value="1"/>
</dbReference>
<organism evidence="1 2">
    <name type="scientific">Fusarium mangiferae</name>
    <name type="common">Mango malformation disease fungus</name>
    <dbReference type="NCBI Taxonomy" id="192010"/>
    <lineage>
        <taxon>Eukaryota</taxon>
        <taxon>Fungi</taxon>
        <taxon>Dikarya</taxon>
        <taxon>Ascomycota</taxon>
        <taxon>Pezizomycotina</taxon>
        <taxon>Sordariomycetes</taxon>
        <taxon>Hypocreomycetidae</taxon>
        <taxon>Hypocreales</taxon>
        <taxon>Nectriaceae</taxon>
        <taxon>Fusarium</taxon>
        <taxon>Fusarium fujikuroi species complex</taxon>
    </lineage>
</organism>
<comment type="caution">
    <text evidence="1">The sequence shown here is derived from an EMBL/GenBank/DDBJ whole genome shotgun (WGS) entry which is preliminary data.</text>
</comment>
<gene>
    <name evidence="1" type="ORF">FMAN_07179</name>
</gene>
<reference evidence="2" key="1">
    <citation type="journal article" date="2016" name="Genome Biol. Evol.">
        <title>Comparative 'omics' of the Fusarium fujikuroi species complex highlights differences in genetic potential and metabolite synthesis.</title>
        <authorList>
            <person name="Niehaus E.-M."/>
            <person name="Muensterkoetter M."/>
            <person name="Proctor R.H."/>
            <person name="Brown D.W."/>
            <person name="Sharon A."/>
            <person name="Idan Y."/>
            <person name="Oren-Young L."/>
            <person name="Sieber C.M."/>
            <person name="Novak O."/>
            <person name="Pencik A."/>
            <person name="Tarkowska D."/>
            <person name="Hromadova K."/>
            <person name="Freeman S."/>
            <person name="Maymon M."/>
            <person name="Elazar M."/>
            <person name="Youssef S.A."/>
            <person name="El-Shabrawy E.S.M."/>
            <person name="Shalaby A.B.A."/>
            <person name="Houterman P."/>
            <person name="Brock N.L."/>
            <person name="Burkhardt I."/>
            <person name="Tsavkelova E.A."/>
            <person name="Dickschat J.S."/>
            <person name="Galuszka P."/>
            <person name="Gueldener U."/>
            <person name="Tudzynski B."/>
        </authorList>
    </citation>
    <scope>NUCLEOTIDE SEQUENCE [LARGE SCALE GENOMIC DNA]</scope>
    <source>
        <strain evidence="2">MRC7560</strain>
    </source>
</reference>
<sequence>MPTAIRAPVVWINGFPGTGKKTIADAMKQLDPNIMVLDNHKLIDPVDAVLSRGHLDYNVRRKQLRQAILQRVVRHPSSHDRLVVFTDFQSDNELGQSVAQEYASAARHANLPFLPVYLTCGIEANIERVDNAERLASGTTKLLDQELLRDMRGRCELFRFQGYPGLMIDSTEKTALENAKKILDTVEGWRDVE</sequence>
<dbReference type="RefSeq" id="XP_041681401.1">
    <property type="nucleotide sequence ID" value="XM_041830771.1"/>
</dbReference>
<proteinExistence type="predicted"/>